<evidence type="ECO:0000313" key="2">
    <source>
        <dbReference type="Proteomes" id="UP000827092"/>
    </source>
</evidence>
<organism evidence="1 2">
    <name type="scientific">Oedothorax gibbosus</name>
    <dbReference type="NCBI Taxonomy" id="931172"/>
    <lineage>
        <taxon>Eukaryota</taxon>
        <taxon>Metazoa</taxon>
        <taxon>Ecdysozoa</taxon>
        <taxon>Arthropoda</taxon>
        <taxon>Chelicerata</taxon>
        <taxon>Arachnida</taxon>
        <taxon>Araneae</taxon>
        <taxon>Araneomorphae</taxon>
        <taxon>Entelegynae</taxon>
        <taxon>Araneoidea</taxon>
        <taxon>Linyphiidae</taxon>
        <taxon>Erigoninae</taxon>
        <taxon>Oedothorax</taxon>
    </lineage>
</organism>
<comment type="caution">
    <text evidence="1">The sequence shown here is derived from an EMBL/GenBank/DDBJ whole genome shotgun (WGS) entry which is preliminary data.</text>
</comment>
<proteinExistence type="predicted"/>
<dbReference type="AlphaFoldDB" id="A0AAV6VPN4"/>
<name>A0AAV6VPN4_9ARAC</name>
<dbReference type="Proteomes" id="UP000827092">
    <property type="component" value="Unassembled WGS sequence"/>
</dbReference>
<sequence length="159" mass="17775">MAALSARMPPPMSLQTGSAPKKVWEDWIQQFEFYELVVELSKKDDNVQTVSSRNAIVIGVYSDSDRGHLLSVDDLTLDAAVKFCRAAEQSRSHLSSLKADPVQVDLVRPRRSQAAVNEPADKCQTGLVEVWHKAAWKKCPAFEKICHGCKEDWSFSTVL</sequence>
<reference evidence="1 2" key="1">
    <citation type="journal article" date="2022" name="Nat. Ecol. Evol.">
        <title>A masculinizing supergene underlies an exaggerated male reproductive morph in a spider.</title>
        <authorList>
            <person name="Hendrickx F."/>
            <person name="De Corte Z."/>
            <person name="Sonet G."/>
            <person name="Van Belleghem S.M."/>
            <person name="Kostlbacher S."/>
            <person name="Vangestel C."/>
        </authorList>
    </citation>
    <scope>NUCLEOTIDE SEQUENCE [LARGE SCALE GENOMIC DNA]</scope>
    <source>
        <strain evidence="1">W744_W776</strain>
    </source>
</reference>
<protein>
    <submittedName>
        <fullName evidence="1">Uncharacterized protein</fullName>
    </submittedName>
</protein>
<keyword evidence="2" id="KW-1185">Reference proteome</keyword>
<evidence type="ECO:0000313" key="1">
    <source>
        <dbReference type="EMBL" id="KAG8198445.1"/>
    </source>
</evidence>
<accession>A0AAV6VPN4</accession>
<gene>
    <name evidence="1" type="ORF">JTE90_022182</name>
</gene>
<dbReference type="EMBL" id="JAFNEN010000040">
    <property type="protein sequence ID" value="KAG8198445.1"/>
    <property type="molecule type" value="Genomic_DNA"/>
</dbReference>